<proteinExistence type="predicted"/>
<keyword evidence="1" id="KW-1133">Transmembrane helix</keyword>
<protein>
    <submittedName>
        <fullName evidence="2">Uncharacterized protein</fullName>
    </submittedName>
</protein>
<organism evidence="2">
    <name type="scientific">Chaetoceros debilis</name>
    <dbReference type="NCBI Taxonomy" id="122233"/>
    <lineage>
        <taxon>Eukaryota</taxon>
        <taxon>Sar</taxon>
        <taxon>Stramenopiles</taxon>
        <taxon>Ochrophyta</taxon>
        <taxon>Bacillariophyta</taxon>
        <taxon>Coscinodiscophyceae</taxon>
        <taxon>Chaetocerotophycidae</taxon>
        <taxon>Chaetocerotales</taxon>
        <taxon>Chaetocerotaceae</taxon>
        <taxon>Chaetoceros</taxon>
    </lineage>
</organism>
<keyword evidence="1" id="KW-0472">Membrane</keyword>
<reference evidence="2" key="1">
    <citation type="submission" date="2021-01" db="EMBL/GenBank/DDBJ databases">
        <authorList>
            <person name="Corre E."/>
            <person name="Pelletier E."/>
            <person name="Niang G."/>
            <person name="Scheremetjew M."/>
            <person name="Finn R."/>
            <person name="Kale V."/>
            <person name="Holt S."/>
            <person name="Cochrane G."/>
            <person name="Meng A."/>
            <person name="Brown T."/>
            <person name="Cohen L."/>
        </authorList>
    </citation>
    <scope>NUCLEOTIDE SEQUENCE</scope>
    <source>
        <strain evidence="2">MM31A-1</strain>
    </source>
</reference>
<sequence length="145" mass="16329">MVKRYHGVNKLKSSGGSLLNLSNLASAVQDRRHFPKAVVGIVLSSALIGYGLMTIIDKKRERSMHGYDELRKMKGTEMSRDESLLRAMIDTAKKSTAKENLENAAMAQKNFVLGQFNKSETHMDGQDQAYLQRIAKRSDQIRNDK</sequence>
<keyword evidence="1" id="KW-0812">Transmembrane</keyword>
<evidence type="ECO:0000256" key="1">
    <source>
        <dbReference type="SAM" id="Phobius"/>
    </source>
</evidence>
<name>A0A7S3PXU9_9STRA</name>
<gene>
    <name evidence="2" type="ORF">CDEB00056_LOCUS4075</name>
</gene>
<dbReference type="AlphaFoldDB" id="A0A7S3PXU9"/>
<evidence type="ECO:0000313" key="2">
    <source>
        <dbReference type="EMBL" id="CAE0459234.1"/>
    </source>
</evidence>
<accession>A0A7S3PXU9</accession>
<dbReference type="EMBL" id="HBIO01005706">
    <property type="protein sequence ID" value="CAE0459234.1"/>
    <property type="molecule type" value="Transcribed_RNA"/>
</dbReference>
<feature type="transmembrane region" description="Helical" evidence="1">
    <location>
        <begin position="37"/>
        <end position="56"/>
    </location>
</feature>